<reference evidence="2" key="3">
    <citation type="submission" date="2012-02" db="EMBL/GenBank/DDBJ databases">
        <title>The Genome Sequence of Puccinia graminis f. sp. tritici Strain CRL 75-36-700-3.</title>
        <authorList>
            <consortium name="The Broad Institute Genome Sequencing Platform"/>
            <person name="Birren B."/>
            <person name="Lander E."/>
            <person name="Galagan J."/>
            <person name="Nusbaum C."/>
            <person name="Devon K."/>
            <person name="Cuomo C."/>
            <person name="Jaffe D."/>
            <person name="Butler J."/>
            <person name="Alvarez P."/>
            <person name="Gnerre S."/>
            <person name="Grabherr M."/>
            <person name="Mauceli E."/>
            <person name="Brockman W."/>
            <person name="Young S."/>
            <person name="LaButti K."/>
            <person name="Sykes S."/>
            <person name="DeCaprio D."/>
            <person name="Crawford M."/>
            <person name="Koehrsen M."/>
            <person name="Engels R."/>
            <person name="Montgomery P."/>
            <person name="Pearson M."/>
            <person name="Howarth C."/>
            <person name="Larson L."/>
            <person name="White J."/>
            <person name="Zeng Q."/>
            <person name="Kodira C."/>
            <person name="Yandava C."/>
            <person name="Alvarado L."/>
            <person name="O'Leary S."/>
            <person name="Szabo L."/>
            <person name="Dean R."/>
            <person name="Schein J."/>
        </authorList>
    </citation>
    <scope>NUCLEOTIDE SEQUENCE</scope>
    <source>
        <strain evidence="2">CRL 75-36-700-3</strain>
    </source>
</reference>
<gene>
    <name evidence="2" type="ORF">PGTG_19089</name>
    <name evidence="3" type="ORF">PGTG_19099</name>
    <name evidence="4" type="ORF">PGTG_19110</name>
</gene>
<feature type="compositionally biased region" description="Polar residues" evidence="1">
    <location>
        <begin position="1"/>
        <end position="27"/>
    </location>
</feature>
<dbReference type="KEGG" id="pgr:PGTG_19110"/>
<dbReference type="Proteomes" id="UP000008783">
    <property type="component" value="Unassembled WGS sequence"/>
</dbReference>
<dbReference type="EMBL" id="DS178390">
    <property type="protein sequence ID" value="EFP93356.2"/>
    <property type="molecule type" value="Genomic_DNA"/>
</dbReference>
<dbReference type="KEGG" id="pgr:PGTG_19099"/>
<organism evidence="2 5">
    <name type="scientific">Puccinia graminis f. sp. tritici (strain CRL 75-36-700-3 / race SCCL)</name>
    <name type="common">Black stem rust fungus</name>
    <dbReference type="NCBI Taxonomy" id="418459"/>
    <lineage>
        <taxon>Eukaryota</taxon>
        <taxon>Fungi</taxon>
        <taxon>Dikarya</taxon>
        <taxon>Basidiomycota</taxon>
        <taxon>Pucciniomycotina</taxon>
        <taxon>Pucciniomycetes</taxon>
        <taxon>Pucciniales</taxon>
        <taxon>Pucciniaceae</taxon>
        <taxon>Puccinia</taxon>
    </lineage>
</organism>
<dbReference type="RefSeq" id="XP_003337796.2">
    <property type="nucleotide sequence ID" value="XM_003337748.2"/>
</dbReference>
<feature type="region of interest" description="Disordered" evidence="1">
    <location>
        <begin position="1"/>
        <end position="34"/>
    </location>
</feature>
<dbReference type="EMBL" id="DS178390">
    <property type="protein sequence ID" value="EFP93377.2"/>
    <property type="molecule type" value="Genomic_DNA"/>
</dbReference>
<dbReference type="KEGG" id="pgr:PGTG_19089"/>
<feature type="region of interest" description="Disordered" evidence="1">
    <location>
        <begin position="46"/>
        <end position="81"/>
    </location>
</feature>
<dbReference type="GeneID" id="10543712"/>
<dbReference type="VEuPathDB" id="FungiDB:PGTG_19099"/>
<keyword evidence="5" id="KW-1185">Reference proteome</keyword>
<name>E3L9Y1_PUCGT</name>
<dbReference type="VEuPathDB" id="FungiDB:PGTG_19110"/>
<dbReference type="GeneID" id="10543702"/>
<sequence length="201" mass="22205">MCPNSNRQDASVTSAGNNTNDQGTTGRAASAGEKLNDLEEICAGKEQGTGKEHGSGNAHGFINEHDKRSTRPKHDEQAESHGLFTSGELAEALRVLFNKGKIDIFRCSLTSGKLDQVIQTLLFTYDLTSPLNMDYIDTPTGKIPRHYELEMLLKQWCAKAEFGFWNYYYPNYIAYQSKYDNGNFGGELETVGDGGKDDAGF</sequence>
<dbReference type="OrthoDB" id="2508085at2759"/>
<accession>E3LA02</accession>
<dbReference type="GeneID" id="10543723"/>
<evidence type="ECO:0000313" key="2">
    <source>
        <dbReference type="EMBL" id="EFP93356.2"/>
    </source>
</evidence>
<proteinExistence type="predicted"/>
<dbReference type="RefSeq" id="XP_003337775.2">
    <property type="nucleotide sequence ID" value="XM_003337727.2"/>
</dbReference>
<dbReference type="EMBL" id="DS178390">
    <property type="protein sequence ID" value="EFP93366.2"/>
    <property type="molecule type" value="Genomic_DNA"/>
</dbReference>
<reference evidence="5" key="2">
    <citation type="journal article" date="2011" name="Proc. Natl. Acad. Sci. U.S.A.">
        <title>Obligate biotrophy features unraveled by the genomic analysis of rust fungi.</title>
        <authorList>
            <person name="Duplessis S."/>
            <person name="Cuomo C.A."/>
            <person name="Lin Y.-C."/>
            <person name="Aerts A."/>
            <person name="Tisserant E."/>
            <person name="Veneault-Fourrey C."/>
            <person name="Joly D.L."/>
            <person name="Hacquard S."/>
            <person name="Amselem J."/>
            <person name="Cantarel B.L."/>
            <person name="Chiu R."/>
            <person name="Coutinho P.M."/>
            <person name="Feau N."/>
            <person name="Field M."/>
            <person name="Frey P."/>
            <person name="Gelhaye E."/>
            <person name="Goldberg J."/>
            <person name="Grabherr M.G."/>
            <person name="Kodira C.D."/>
            <person name="Kohler A."/>
            <person name="Kuees U."/>
            <person name="Lindquist E.A."/>
            <person name="Lucas S.M."/>
            <person name="Mago R."/>
            <person name="Mauceli E."/>
            <person name="Morin E."/>
            <person name="Murat C."/>
            <person name="Pangilinan J.L."/>
            <person name="Park R."/>
            <person name="Pearson M."/>
            <person name="Quesneville H."/>
            <person name="Rouhier N."/>
            <person name="Sakthikumar S."/>
            <person name="Salamov A.A."/>
            <person name="Schmutz J."/>
            <person name="Selles B."/>
            <person name="Shapiro H."/>
            <person name="Tanguay P."/>
            <person name="Tuskan G.A."/>
            <person name="Henrissat B."/>
            <person name="Van de Peer Y."/>
            <person name="Rouze P."/>
            <person name="Ellis J.G."/>
            <person name="Dodds P.N."/>
            <person name="Schein J.E."/>
            <person name="Zhong S."/>
            <person name="Hamelin R.C."/>
            <person name="Grigoriev I.V."/>
            <person name="Szabo L.J."/>
            <person name="Martin F."/>
        </authorList>
    </citation>
    <scope>NUCLEOTIDE SEQUENCE [LARGE SCALE GENOMIC DNA]</scope>
    <source>
        <strain evidence="5">CRL 75-36-700-3 / race SCCL</strain>
    </source>
</reference>
<feature type="compositionally biased region" description="Basic and acidic residues" evidence="1">
    <location>
        <begin position="62"/>
        <end position="79"/>
    </location>
</feature>
<dbReference type="RefSeq" id="XP_003337785.2">
    <property type="nucleotide sequence ID" value="XM_003337737.2"/>
</dbReference>
<dbReference type="InParanoid" id="E3L9Y1"/>
<reference key="1">
    <citation type="submission" date="2007-01" db="EMBL/GenBank/DDBJ databases">
        <title>The Genome Sequence of Puccinia graminis f. sp. tritici Strain CRL 75-36-700-3.</title>
        <authorList>
            <consortium name="The Broad Institute Genome Sequencing Platform"/>
            <person name="Birren B."/>
            <person name="Lander E."/>
            <person name="Galagan J."/>
            <person name="Nusbaum C."/>
            <person name="Devon K."/>
            <person name="Cuomo C."/>
            <person name="Jaffe D."/>
            <person name="Butler J."/>
            <person name="Alvarez P."/>
            <person name="Gnerre S."/>
            <person name="Grabherr M."/>
            <person name="Mauceli E."/>
            <person name="Brockman W."/>
            <person name="Young S."/>
            <person name="LaButti K."/>
            <person name="Sykes S."/>
            <person name="DeCaprio D."/>
            <person name="Crawford M."/>
            <person name="Koehrsen M."/>
            <person name="Engels R."/>
            <person name="Montgomery P."/>
            <person name="Pearson M."/>
            <person name="Howarth C."/>
            <person name="Larson L."/>
            <person name="White J."/>
            <person name="Zeng Q."/>
            <person name="Kodira C."/>
            <person name="Yandava C."/>
            <person name="Alvarado L."/>
            <person name="O'Leary S."/>
            <person name="Szabo L."/>
            <person name="Dean R."/>
            <person name="Schein J."/>
        </authorList>
    </citation>
    <scope>NUCLEOTIDE SEQUENCE</scope>
    <source>
        <strain evidence="3">CRL 75-36-700-3</strain>
    </source>
</reference>
<evidence type="ECO:0000313" key="3">
    <source>
        <dbReference type="EMBL" id="EFP93366.2"/>
    </source>
</evidence>
<evidence type="ECO:0000256" key="1">
    <source>
        <dbReference type="SAM" id="MobiDB-lite"/>
    </source>
</evidence>
<protein>
    <submittedName>
        <fullName evidence="2">Uncharacterized protein</fullName>
    </submittedName>
</protein>
<dbReference type="HOGENOM" id="CLU_100694_0_0_1"/>
<evidence type="ECO:0000313" key="5">
    <source>
        <dbReference type="Proteomes" id="UP000008783"/>
    </source>
</evidence>
<dbReference type="AlphaFoldDB" id="E3L9Y1"/>
<evidence type="ECO:0000313" key="4">
    <source>
        <dbReference type="EMBL" id="EFP93377.2"/>
    </source>
</evidence>
<accession>E3L9Y1</accession>
<dbReference type="VEuPathDB" id="FungiDB:PGTG_19089"/>